<keyword evidence="2" id="KW-0812">Transmembrane</keyword>
<dbReference type="SMART" id="SM00671">
    <property type="entry name" value="SEL1"/>
    <property type="match status" value="5"/>
</dbReference>
<dbReference type="CDD" id="cd06257">
    <property type="entry name" value="DnaJ"/>
    <property type="match status" value="1"/>
</dbReference>
<dbReference type="EMBL" id="RYFG02000121">
    <property type="protein sequence ID" value="TRW89721.1"/>
    <property type="molecule type" value="Genomic_DNA"/>
</dbReference>
<evidence type="ECO:0000313" key="5">
    <source>
        <dbReference type="Proteomes" id="UP000733744"/>
    </source>
</evidence>
<dbReference type="Gene3D" id="1.10.287.110">
    <property type="entry name" value="DnaJ domain"/>
    <property type="match status" value="1"/>
</dbReference>
<dbReference type="PROSITE" id="PS50076">
    <property type="entry name" value="DNAJ_2"/>
    <property type="match status" value="1"/>
</dbReference>
<dbReference type="Gene3D" id="1.25.40.10">
    <property type="entry name" value="Tetratricopeptide repeat domain"/>
    <property type="match status" value="1"/>
</dbReference>
<evidence type="ECO:0000256" key="1">
    <source>
        <dbReference type="ARBA" id="ARBA00023186"/>
    </source>
</evidence>
<gene>
    <name evidence="4" type="ORF">EKO24_021990</name>
</gene>
<feature type="transmembrane region" description="Helical" evidence="2">
    <location>
        <begin position="145"/>
        <end position="163"/>
    </location>
</feature>
<evidence type="ECO:0000313" key="4">
    <source>
        <dbReference type="EMBL" id="TRW89721.1"/>
    </source>
</evidence>
<dbReference type="SUPFAM" id="SSF81901">
    <property type="entry name" value="HCP-like"/>
    <property type="match status" value="1"/>
</dbReference>
<keyword evidence="2" id="KW-1133">Transmembrane helix</keyword>
<protein>
    <recommendedName>
        <fullName evidence="3">J domain-containing protein</fullName>
    </recommendedName>
</protein>
<dbReference type="PANTHER" id="PTHR43628:SF1">
    <property type="entry name" value="CHITIN SYNTHASE REGULATORY FACTOR 2-RELATED"/>
    <property type="match status" value="1"/>
</dbReference>
<dbReference type="Pfam" id="PF08238">
    <property type="entry name" value="Sel1"/>
    <property type="match status" value="5"/>
</dbReference>
<dbReference type="InterPro" id="IPR011990">
    <property type="entry name" value="TPR-like_helical_dom_sf"/>
</dbReference>
<dbReference type="PRINTS" id="PR00625">
    <property type="entry name" value="JDOMAIN"/>
</dbReference>
<dbReference type="RefSeq" id="WP_143733404.1">
    <property type="nucleotide sequence ID" value="NZ_RYFG02000121.1"/>
</dbReference>
<name>A0ABY3C4R4_9GAMM</name>
<dbReference type="Proteomes" id="UP000733744">
    <property type="component" value="Unassembled WGS sequence"/>
</dbReference>
<keyword evidence="2" id="KW-0472">Membrane</keyword>
<sequence length="368" mass="40710">MAKFKTHYDSLNVSRNAPVSVIKAAYKALSQKYHPDKYAGGHDEALRIMKTINSAYAVLSDSNKRSEHDQWIEKQERAQALNEAQRIMQIVSKSYATPSAAEVALKRSSFSLFLATINKFWKSICSLVDKIQLFIIHTLKKPNRIFWIASIIGIVLVVSIFYVPGFKSTAVMAPPVNQQDIAEIMKKAAKFGREGQVQKALSLYLQLAKQGNADAQFNAGLIYANGQGIAKDDEQALEWFDKAAKQGHREAQTKLGFMYATGKGVAQNYNLAVYWCYKAAEQGDVIAQYNLGMMYLKGQGVVKDNSLAVAWLSKAAAQGDARAQYSLGDMYANGVGVAKDNMQALSLYRKAAKQGLEEAAAVLRQLER</sequence>
<dbReference type="InterPro" id="IPR006597">
    <property type="entry name" value="Sel1-like"/>
</dbReference>
<accession>A0ABY3C4R4</accession>
<dbReference type="Pfam" id="PF00226">
    <property type="entry name" value="DnaJ"/>
    <property type="match status" value="1"/>
</dbReference>
<comment type="caution">
    <text evidence="4">The sequence shown here is derived from an EMBL/GenBank/DDBJ whole genome shotgun (WGS) entry which is preliminary data.</text>
</comment>
<dbReference type="SUPFAM" id="SSF46565">
    <property type="entry name" value="Chaperone J-domain"/>
    <property type="match status" value="1"/>
</dbReference>
<dbReference type="PANTHER" id="PTHR43628">
    <property type="entry name" value="ACTIVATOR OF C KINASE PROTEIN 1-RELATED"/>
    <property type="match status" value="1"/>
</dbReference>
<keyword evidence="5" id="KW-1185">Reference proteome</keyword>
<dbReference type="InterPro" id="IPR001623">
    <property type="entry name" value="DnaJ_domain"/>
</dbReference>
<keyword evidence="1" id="KW-0143">Chaperone</keyword>
<proteinExistence type="predicted"/>
<feature type="domain" description="J" evidence="3">
    <location>
        <begin position="6"/>
        <end position="72"/>
    </location>
</feature>
<organism evidence="4 5">
    <name type="scientific">Candidatus Methylobacter oryzae</name>
    <dbReference type="NCBI Taxonomy" id="2497749"/>
    <lineage>
        <taxon>Bacteria</taxon>
        <taxon>Pseudomonadati</taxon>
        <taxon>Pseudomonadota</taxon>
        <taxon>Gammaproteobacteria</taxon>
        <taxon>Methylococcales</taxon>
        <taxon>Methylococcaceae</taxon>
        <taxon>Methylobacter</taxon>
    </lineage>
</organism>
<dbReference type="InterPro" id="IPR052945">
    <property type="entry name" value="Mitotic_Regulator"/>
</dbReference>
<dbReference type="SMART" id="SM00271">
    <property type="entry name" value="DnaJ"/>
    <property type="match status" value="1"/>
</dbReference>
<dbReference type="InterPro" id="IPR036869">
    <property type="entry name" value="J_dom_sf"/>
</dbReference>
<reference evidence="4 5" key="1">
    <citation type="journal article" date="2019" name="Antonie Van Leeuwenhoek">
        <title>Description of 'Ca. Methylobacter oryzae' KRF1, a novel species from the environmentally important Methylobacter clade 2.</title>
        <authorList>
            <person name="Khatri K."/>
            <person name="Mohite J.A."/>
            <person name="Pandit P.S."/>
            <person name="Bahulikar R."/>
            <person name="Rahalkar M.C."/>
        </authorList>
    </citation>
    <scope>NUCLEOTIDE SEQUENCE [LARGE SCALE GENOMIC DNA]</scope>
    <source>
        <strain evidence="4 5">KRF1</strain>
    </source>
</reference>
<evidence type="ECO:0000256" key="2">
    <source>
        <dbReference type="SAM" id="Phobius"/>
    </source>
</evidence>
<evidence type="ECO:0000259" key="3">
    <source>
        <dbReference type="PROSITE" id="PS50076"/>
    </source>
</evidence>